<name>A0A4R2GQJ0_9BACT</name>
<keyword evidence="2" id="KW-1185">Reference proteome</keyword>
<reference evidence="1 2" key="1">
    <citation type="submission" date="2019-03" db="EMBL/GenBank/DDBJ databases">
        <title>Genomic Encyclopedia of Type Strains, Phase IV (KMG-IV): sequencing the most valuable type-strain genomes for metagenomic binning, comparative biology and taxonomic classification.</title>
        <authorList>
            <person name="Goeker M."/>
        </authorList>
    </citation>
    <scope>NUCLEOTIDE SEQUENCE [LARGE SCALE GENOMIC DNA]</scope>
    <source>
        <strain evidence="1 2">DSM 24179</strain>
    </source>
</reference>
<dbReference type="RefSeq" id="WP_132431949.1">
    <property type="nucleotide sequence ID" value="NZ_SLWK01000001.1"/>
</dbReference>
<organism evidence="1 2">
    <name type="scientific">Natronoflexus pectinivorans</name>
    <dbReference type="NCBI Taxonomy" id="682526"/>
    <lineage>
        <taxon>Bacteria</taxon>
        <taxon>Pseudomonadati</taxon>
        <taxon>Bacteroidota</taxon>
        <taxon>Bacteroidia</taxon>
        <taxon>Marinilabiliales</taxon>
        <taxon>Marinilabiliaceae</taxon>
        <taxon>Natronoflexus</taxon>
    </lineage>
</organism>
<gene>
    <name evidence="1" type="ORF">EV194_101633</name>
</gene>
<dbReference type="AlphaFoldDB" id="A0A4R2GQJ0"/>
<evidence type="ECO:0000313" key="2">
    <source>
        <dbReference type="Proteomes" id="UP000295221"/>
    </source>
</evidence>
<evidence type="ECO:0000313" key="1">
    <source>
        <dbReference type="EMBL" id="TCO10999.1"/>
    </source>
</evidence>
<proteinExistence type="predicted"/>
<dbReference type="EMBL" id="SLWK01000001">
    <property type="protein sequence ID" value="TCO10999.1"/>
    <property type="molecule type" value="Genomic_DNA"/>
</dbReference>
<accession>A0A4R2GQJ0</accession>
<comment type="caution">
    <text evidence="1">The sequence shown here is derived from an EMBL/GenBank/DDBJ whole genome shotgun (WGS) entry which is preliminary data.</text>
</comment>
<dbReference type="Proteomes" id="UP000295221">
    <property type="component" value="Unassembled WGS sequence"/>
</dbReference>
<sequence length="146" mass="15993">MAFRSFAFYDGNTDNLPATGFGFKINRIVFGTAIADNNPSFSLLYNAFVIETTPGFRQIFQIGASLIFAEYVNVFGGHLNFNQLLPLIPNAPSSLNVGASLYKYNQTFSGWGLSASEYSNTTPTVTFGIKQAIFSHLFIYPVFGAS</sequence>
<protein>
    <submittedName>
        <fullName evidence="1">Uncharacterized protein</fullName>
    </submittedName>
</protein>